<name>A0AAP0LND8_9ROSI</name>
<feature type="compositionally biased region" description="Basic and acidic residues" evidence="1">
    <location>
        <begin position="10"/>
        <end position="30"/>
    </location>
</feature>
<accession>A0AAP0LND8</accession>
<organism evidence="2 3">
    <name type="scientific">Citrus x changshan-huyou</name>
    <dbReference type="NCBI Taxonomy" id="2935761"/>
    <lineage>
        <taxon>Eukaryota</taxon>
        <taxon>Viridiplantae</taxon>
        <taxon>Streptophyta</taxon>
        <taxon>Embryophyta</taxon>
        <taxon>Tracheophyta</taxon>
        <taxon>Spermatophyta</taxon>
        <taxon>Magnoliopsida</taxon>
        <taxon>eudicotyledons</taxon>
        <taxon>Gunneridae</taxon>
        <taxon>Pentapetalae</taxon>
        <taxon>rosids</taxon>
        <taxon>malvids</taxon>
        <taxon>Sapindales</taxon>
        <taxon>Rutaceae</taxon>
        <taxon>Aurantioideae</taxon>
        <taxon>Citrus</taxon>
    </lineage>
</organism>
<reference evidence="2 3" key="1">
    <citation type="submission" date="2024-05" db="EMBL/GenBank/DDBJ databases">
        <title>Haplotype-resolved chromosome-level genome assembly of Huyou (Citrus changshanensis).</title>
        <authorList>
            <person name="Miao C."/>
            <person name="Chen W."/>
            <person name="Wu Y."/>
            <person name="Wang L."/>
            <person name="Zhao S."/>
            <person name="Grierson D."/>
            <person name="Xu C."/>
            <person name="Chen K."/>
        </authorList>
    </citation>
    <scope>NUCLEOTIDE SEQUENCE [LARGE SCALE GENOMIC DNA]</scope>
    <source>
        <strain evidence="2">01-14</strain>
        <tissue evidence="2">Leaf</tissue>
    </source>
</reference>
<gene>
    <name evidence="2" type="ORF">WN944_029196</name>
</gene>
<evidence type="ECO:0000256" key="1">
    <source>
        <dbReference type="SAM" id="MobiDB-lite"/>
    </source>
</evidence>
<sequence>MSGVEEDKEALERNDGELIGDDKEWGKGELNEDGDLAWEGDCDVGSVGDECEVLALIQRILSPVESDIEVLTPGGLVVTWSTNGINVH</sequence>
<evidence type="ECO:0000313" key="2">
    <source>
        <dbReference type="EMBL" id="KAK9177177.1"/>
    </source>
</evidence>
<keyword evidence="3" id="KW-1185">Reference proteome</keyword>
<proteinExistence type="predicted"/>
<dbReference type="AlphaFoldDB" id="A0AAP0LND8"/>
<dbReference type="Proteomes" id="UP001428341">
    <property type="component" value="Unassembled WGS sequence"/>
</dbReference>
<dbReference type="EMBL" id="JBCGBO010000025">
    <property type="protein sequence ID" value="KAK9177177.1"/>
    <property type="molecule type" value="Genomic_DNA"/>
</dbReference>
<protein>
    <submittedName>
        <fullName evidence="2">Uncharacterized protein</fullName>
    </submittedName>
</protein>
<comment type="caution">
    <text evidence="2">The sequence shown here is derived from an EMBL/GenBank/DDBJ whole genome shotgun (WGS) entry which is preliminary data.</text>
</comment>
<feature type="region of interest" description="Disordered" evidence="1">
    <location>
        <begin position="1"/>
        <end position="34"/>
    </location>
</feature>
<evidence type="ECO:0000313" key="3">
    <source>
        <dbReference type="Proteomes" id="UP001428341"/>
    </source>
</evidence>